<comment type="caution">
    <text evidence="1">The sequence shown here is derived from an EMBL/GenBank/DDBJ whole genome shotgun (WGS) entry which is preliminary data.</text>
</comment>
<organism evidence="1 2">
    <name type="scientific">Zarea fungicola</name>
    <dbReference type="NCBI Taxonomy" id="93591"/>
    <lineage>
        <taxon>Eukaryota</taxon>
        <taxon>Fungi</taxon>
        <taxon>Dikarya</taxon>
        <taxon>Ascomycota</taxon>
        <taxon>Pezizomycotina</taxon>
        <taxon>Sordariomycetes</taxon>
        <taxon>Hypocreomycetidae</taxon>
        <taxon>Hypocreales</taxon>
        <taxon>Cordycipitaceae</taxon>
        <taxon>Zarea</taxon>
    </lineage>
</organism>
<gene>
    <name evidence="1" type="ORF">NQ176_g4178</name>
</gene>
<protein>
    <submittedName>
        <fullName evidence="1">Uncharacterized protein</fullName>
    </submittedName>
</protein>
<dbReference type="Proteomes" id="UP001143910">
    <property type="component" value="Unassembled WGS sequence"/>
</dbReference>
<dbReference type="EMBL" id="JANJQO010000438">
    <property type="protein sequence ID" value="KAJ2977786.1"/>
    <property type="molecule type" value="Genomic_DNA"/>
</dbReference>
<evidence type="ECO:0000313" key="1">
    <source>
        <dbReference type="EMBL" id="KAJ2977786.1"/>
    </source>
</evidence>
<proteinExistence type="predicted"/>
<evidence type="ECO:0000313" key="2">
    <source>
        <dbReference type="Proteomes" id="UP001143910"/>
    </source>
</evidence>
<accession>A0ACC1NGY9</accession>
<sequence length="439" mass="48290">MYLWLAAQLLSLGVPLCSATQPESNLASNSEEPALTQLPACAVRCMVQIYSSSPCLPTDVDCMCKATAYIPKVDACVLAACTIQESLMSITLGTLTIICVLTRLIFKRFWSTNETFGIDDKVLCAALALRIACMVLNVQGLASNGIGKDIWTLPPEELTSFVKHLFVMIVLYLAEISIMKLVLALFFLRLFVGPIIQRVIWATIAANILFGVVLCTTAIFQCKPISHYWTQYAERSTGHCIDANAFGWANASISVGIDFWMLSIPLSQIRRLKLHWSKKLVATVMFLLGSFVTVISILRLRFLIIWAYSANPTFEQFDVIYWSTIEVNVGLICACLPAFRLILARIFPRVFSGSSNASEASATGKTQSQLSKLSSQLTTHRHATSGANKSANEPAFHWELSTYNQGRTPGFDLNGAIARAEGASSEEQLVGGHTYMPRC</sequence>
<name>A0ACC1NGY9_9HYPO</name>
<reference evidence="1" key="1">
    <citation type="submission" date="2022-08" db="EMBL/GenBank/DDBJ databases">
        <title>Genome Sequence of Lecanicillium fungicola.</title>
        <authorList>
            <person name="Buettner E."/>
        </authorList>
    </citation>
    <scope>NUCLEOTIDE SEQUENCE</scope>
    <source>
        <strain evidence="1">Babe33</strain>
    </source>
</reference>
<keyword evidence="2" id="KW-1185">Reference proteome</keyword>